<evidence type="ECO:0000259" key="9">
    <source>
        <dbReference type="PROSITE" id="PS50112"/>
    </source>
</evidence>
<dbReference type="Pfam" id="PF00512">
    <property type="entry name" value="HisKA"/>
    <property type="match status" value="1"/>
</dbReference>
<dbReference type="SUPFAM" id="SSF55874">
    <property type="entry name" value="ATPase domain of HSP90 chaperone/DNA topoisomerase II/histidine kinase"/>
    <property type="match status" value="1"/>
</dbReference>
<evidence type="ECO:0000256" key="1">
    <source>
        <dbReference type="ARBA" id="ARBA00000085"/>
    </source>
</evidence>
<gene>
    <name evidence="11" type="ORF">IT774_11250</name>
</gene>
<dbReference type="RefSeq" id="WP_195809864.1">
    <property type="nucleotide sequence ID" value="NZ_CP064795.1"/>
</dbReference>
<dbReference type="InterPro" id="IPR005467">
    <property type="entry name" value="His_kinase_dom"/>
</dbReference>
<evidence type="ECO:0000259" key="7">
    <source>
        <dbReference type="PROSITE" id="PS50109"/>
    </source>
</evidence>
<dbReference type="GO" id="GO:0005886">
    <property type="term" value="C:plasma membrane"/>
    <property type="evidence" value="ECO:0007669"/>
    <property type="project" value="UniProtKB-ARBA"/>
</dbReference>
<dbReference type="Pfam" id="PF08447">
    <property type="entry name" value="PAS_3"/>
    <property type="match status" value="1"/>
</dbReference>
<organism evidence="11 12">
    <name type="scientific">Salinimonas marina</name>
    <dbReference type="NCBI Taxonomy" id="2785918"/>
    <lineage>
        <taxon>Bacteria</taxon>
        <taxon>Pseudomonadati</taxon>
        <taxon>Pseudomonadota</taxon>
        <taxon>Gammaproteobacteria</taxon>
        <taxon>Alteromonadales</taxon>
        <taxon>Alteromonadaceae</taxon>
        <taxon>Alteromonas/Salinimonas group</taxon>
        <taxon>Salinimonas</taxon>
    </lineage>
</organism>
<keyword evidence="3 6" id="KW-0597">Phosphoprotein</keyword>
<dbReference type="Proteomes" id="UP000595095">
    <property type="component" value="Chromosome"/>
</dbReference>
<dbReference type="SMART" id="SM00388">
    <property type="entry name" value="HisKA"/>
    <property type="match status" value="1"/>
</dbReference>
<dbReference type="CDD" id="cd00130">
    <property type="entry name" value="PAS"/>
    <property type="match status" value="2"/>
</dbReference>
<evidence type="ECO:0000313" key="11">
    <source>
        <dbReference type="EMBL" id="QPG04772.1"/>
    </source>
</evidence>
<feature type="domain" description="PAS" evidence="9">
    <location>
        <begin position="1"/>
        <end position="53"/>
    </location>
</feature>
<feature type="domain" description="Histidine kinase" evidence="7">
    <location>
        <begin position="293"/>
        <end position="511"/>
    </location>
</feature>
<dbReference type="SUPFAM" id="SSF55785">
    <property type="entry name" value="PYP-like sensor domain (PAS domain)"/>
    <property type="match status" value="2"/>
</dbReference>
<dbReference type="GO" id="GO:0000155">
    <property type="term" value="F:phosphorelay sensor kinase activity"/>
    <property type="evidence" value="ECO:0007669"/>
    <property type="project" value="InterPro"/>
</dbReference>
<feature type="modified residue" description="4-aspartylphosphate" evidence="6">
    <location>
        <position position="581"/>
    </location>
</feature>
<dbReference type="Pfam" id="PF02518">
    <property type="entry name" value="HATPase_c"/>
    <property type="match status" value="1"/>
</dbReference>
<keyword evidence="5" id="KW-0418">Kinase</keyword>
<feature type="domain" description="PAC" evidence="10">
    <location>
        <begin position="223"/>
        <end position="275"/>
    </location>
</feature>
<dbReference type="KEGG" id="smaa:IT774_11250"/>
<dbReference type="InterPro" id="IPR004358">
    <property type="entry name" value="Sig_transdc_His_kin-like_C"/>
</dbReference>
<name>A0A7S9DVT7_9ALTE</name>
<dbReference type="InterPro" id="IPR003594">
    <property type="entry name" value="HATPase_dom"/>
</dbReference>
<evidence type="ECO:0000259" key="8">
    <source>
        <dbReference type="PROSITE" id="PS50110"/>
    </source>
</evidence>
<dbReference type="PROSITE" id="PS50113">
    <property type="entry name" value="PAC"/>
    <property type="match status" value="1"/>
</dbReference>
<dbReference type="EC" id="2.7.13.3" evidence="2"/>
<dbReference type="InterPro" id="IPR000700">
    <property type="entry name" value="PAS-assoc_C"/>
</dbReference>
<dbReference type="SMART" id="SM00091">
    <property type="entry name" value="PAS"/>
    <property type="match status" value="2"/>
</dbReference>
<proteinExistence type="predicted"/>
<dbReference type="InterPro" id="IPR011006">
    <property type="entry name" value="CheY-like_superfamily"/>
</dbReference>
<dbReference type="InterPro" id="IPR013655">
    <property type="entry name" value="PAS_fold_3"/>
</dbReference>
<feature type="domain" description="PAS" evidence="9">
    <location>
        <begin position="148"/>
        <end position="220"/>
    </location>
</feature>
<dbReference type="InterPro" id="IPR000014">
    <property type="entry name" value="PAS"/>
</dbReference>
<dbReference type="Pfam" id="PF00072">
    <property type="entry name" value="Response_reg"/>
    <property type="match status" value="1"/>
</dbReference>
<dbReference type="SMART" id="SM00387">
    <property type="entry name" value="HATPase_c"/>
    <property type="match status" value="1"/>
</dbReference>
<evidence type="ECO:0000313" key="12">
    <source>
        <dbReference type="Proteomes" id="UP000595095"/>
    </source>
</evidence>
<keyword evidence="12" id="KW-1185">Reference proteome</keyword>
<dbReference type="PRINTS" id="PR00344">
    <property type="entry name" value="BCTRLSENSOR"/>
</dbReference>
<dbReference type="InterPro" id="IPR001789">
    <property type="entry name" value="Sig_transdc_resp-reg_receiver"/>
</dbReference>
<dbReference type="SMART" id="SM00086">
    <property type="entry name" value="PAC"/>
    <property type="match status" value="1"/>
</dbReference>
<dbReference type="InterPro" id="IPR035965">
    <property type="entry name" value="PAS-like_dom_sf"/>
</dbReference>
<dbReference type="SUPFAM" id="SSF52172">
    <property type="entry name" value="CheY-like"/>
    <property type="match status" value="1"/>
</dbReference>
<dbReference type="CDD" id="cd00082">
    <property type="entry name" value="HisKA"/>
    <property type="match status" value="1"/>
</dbReference>
<dbReference type="Pfam" id="PF13426">
    <property type="entry name" value="PAS_9"/>
    <property type="match status" value="1"/>
</dbReference>
<evidence type="ECO:0000256" key="3">
    <source>
        <dbReference type="ARBA" id="ARBA00022553"/>
    </source>
</evidence>
<evidence type="ECO:0000256" key="5">
    <source>
        <dbReference type="ARBA" id="ARBA00022777"/>
    </source>
</evidence>
<evidence type="ECO:0000256" key="6">
    <source>
        <dbReference type="PROSITE-ProRule" id="PRU00169"/>
    </source>
</evidence>
<dbReference type="NCBIfam" id="TIGR00229">
    <property type="entry name" value="sensory_box"/>
    <property type="match status" value="2"/>
</dbReference>
<dbReference type="Gene3D" id="3.40.50.2300">
    <property type="match status" value="1"/>
</dbReference>
<dbReference type="InterPro" id="IPR036890">
    <property type="entry name" value="HATPase_C_sf"/>
</dbReference>
<dbReference type="PANTHER" id="PTHR43547">
    <property type="entry name" value="TWO-COMPONENT HISTIDINE KINASE"/>
    <property type="match status" value="1"/>
</dbReference>
<dbReference type="Gene3D" id="3.30.565.10">
    <property type="entry name" value="Histidine kinase-like ATPase, C-terminal domain"/>
    <property type="match status" value="1"/>
</dbReference>
<dbReference type="PROSITE" id="PS50110">
    <property type="entry name" value="RESPONSE_REGULATORY"/>
    <property type="match status" value="1"/>
</dbReference>
<sequence>MTPETSSLFENAACGLLVCETDGSIVQVNQTFCDWLGYRCEQLVAQQRIQALFTVGSRFYHHTHWAPLLQLQGAVSEVLIELKTHAGDTVPMLVNAVRRTSDGHSYDHLAFFAATERKSYEQELVKARKSVEQSLTHLRKVQNDLKENQNFLSLAIRSAHMGVWTHDMVLNRIKFSQELQELTGLYHSNLWQQPSHFYKSIHPEDVTVFREGVQEAINQHCEYEVEFRLQHASGEWLSIVGRGHATYSEAGQCITIFGIFIDISERKKSQLALANAHRQLALADRKKDEFLATLGHELRNPLAPIRNVLELMKRNTEQHPELSWYHDIFHRHVSQVTHIVDDLLEVTRISQGRLELKKQVVDINEAAQIAIESTKFFIEESQHSFEITLPDKPLMLEADSTRLTQIIVNLLTNAAKYTPPGGHITLHVYATTEQAVIRVKDTGIGIPSEKLSTIFNMFSQLTPALERAQGGLGIGLALVHGLVEMHEGVIEVRSPGIDLGSEFEVRLPLATSQVVDKPKSQPTHTDKAAPKRILIVDDNVDAAESLGFLLEFEGHSIECANCGEDAITMAEAFRPEIILSDIGLPDINGYEVAKQLRNKDWAADVFMVAITGWGQKKDKLLAQEAGFNQHFTKPVDFSELKAVLRNFSQVG</sequence>
<dbReference type="PROSITE" id="PS50112">
    <property type="entry name" value="PAS"/>
    <property type="match status" value="2"/>
</dbReference>
<comment type="catalytic activity">
    <reaction evidence="1">
        <text>ATP + protein L-histidine = ADP + protein N-phospho-L-histidine.</text>
        <dbReference type="EC" id="2.7.13.3"/>
    </reaction>
</comment>
<dbReference type="PANTHER" id="PTHR43547:SF2">
    <property type="entry name" value="HYBRID SIGNAL TRANSDUCTION HISTIDINE KINASE C"/>
    <property type="match status" value="1"/>
</dbReference>
<keyword evidence="4" id="KW-0808">Transferase</keyword>
<dbReference type="SUPFAM" id="SSF47384">
    <property type="entry name" value="Homodimeric domain of signal transducing histidine kinase"/>
    <property type="match status" value="1"/>
</dbReference>
<dbReference type="InterPro" id="IPR036097">
    <property type="entry name" value="HisK_dim/P_sf"/>
</dbReference>
<evidence type="ECO:0000256" key="2">
    <source>
        <dbReference type="ARBA" id="ARBA00012438"/>
    </source>
</evidence>
<feature type="domain" description="Response regulatory" evidence="8">
    <location>
        <begin position="532"/>
        <end position="648"/>
    </location>
</feature>
<dbReference type="CDD" id="cd17580">
    <property type="entry name" value="REC_2_DhkD-like"/>
    <property type="match status" value="1"/>
</dbReference>
<dbReference type="AlphaFoldDB" id="A0A7S9DVT7"/>
<dbReference type="InterPro" id="IPR001610">
    <property type="entry name" value="PAC"/>
</dbReference>
<dbReference type="PROSITE" id="PS50109">
    <property type="entry name" value="HIS_KIN"/>
    <property type="match status" value="1"/>
</dbReference>
<evidence type="ECO:0000259" key="10">
    <source>
        <dbReference type="PROSITE" id="PS50113"/>
    </source>
</evidence>
<dbReference type="FunFam" id="3.30.565.10:FF:000006">
    <property type="entry name" value="Sensor histidine kinase WalK"/>
    <property type="match status" value="1"/>
</dbReference>
<reference evidence="11 12" key="1">
    <citation type="submission" date="2020-11" db="EMBL/GenBank/DDBJ databases">
        <title>Complete genome sequence for Salinimonas sp. strain G2-b.</title>
        <authorList>
            <person name="Park S.-J."/>
        </authorList>
    </citation>
    <scope>NUCLEOTIDE SEQUENCE [LARGE SCALE GENOMIC DNA]</scope>
    <source>
        <strain evidence="11 12">G2-b</strain>
    </source>
</reference>
<dbReference type="SMART" id="SM00448">
    <property type="entry name" value="REC"/>
    <property type="match status" value="1"/>
</dbReference>
<dbReference type="InterPro" id="IPR003661">
    <property type="entry name" value="HisK_dim/P_dom"/>
</dbReference>
<protein>
    <recommendedName>
        <fullName evidence="2">histidine kinase</fullName>
        <ecNumber evidence="2">2.7.13.3</ecNumber>
    </recommendedName>
</protein>
<dbReference type="Gene3D" id="3.30.450.20">
    <property type="entry name" value="PAS domain"/>
    <property type="match status" value="2"/>
</dbReference>
<accession>A0A7S9DVT7</accession>
<dbReference type="Gene3D" id="1.10.287.130">
    <property type="match status" value="1"/>
</dbReference>
<evidence type="ECO:0000256" key="4">
    <source>
        <dbReference type="ARBA" id="ARBA00022679"/>
    </source>
</evidence>
<dbReference type="EMBL" id="CP064795">
    <property type="protein sequence ID" value="QPG04772.1"/>
    <property type="molecule type" value="Genomic_DNA"/>
</dbReference>